<gene>
    <name evidence="2" type="ORF">CB5_LOCUS16360</name>
</gene>
<sequence length="184" mass="20775">MVKLRSKTLTLIPYPRFPVRQDEASMNPLYFSFLILHPSFFFCFILEKFYHIHCSSSSSSPPHRSRAKTASKEIGFEYEICNMSTELKQYNQPELKLSSMRKSWSTDSLSTLSGGTRTCVCAPTTHVGSFRCRHHRQPSNLGPSPSPSPPHSLPLPLPLPLPPSAPAYPKREKDGAREQIAEEK</sequence>
<dbReference type="AlphaFoldDB" id="A0A6V7PQL3"/>
<evidence type="ECO:0000256" key="1">
    <source>
        <dbReference type="SAM" id="MobiDB-lite"/>
    </source>
</evidence>
<accession>A0A6V7PQL3</accession>
<organism evidence="2">
    <name type="scientific">Ananas comosus var. bracteatus</name>
    <name type="common">red pineapple</name>
    <dbReference type="NCBI Taxonomy" id="296719"/>
    <lineage>
        <taxon>Eukaryota</taxon>
        <taxon>Viridiplantae</taxon>
        <taxon>Streptophyta</taxon>
        <taxon>Embryophyta</taxon>
        <taxon>Tracheophyta</taxon>
        <taxon>Spermatophyta</taxon>
        <taxon>Magnoliopsida</taxon>
        <taxon>Liliopsida</taxon>
        <taxon>Poales</taxon>
        <taxon>Bromeliaceae</taxon>
        <taxon>Bromelioideae</taxon>
        <taxon>Ananas</taxon>
    </lineage>
</organism>
<proteinExistence type="predicted"/>
<reference evidence="2" key="1">
    <citation type="submission" date="2020-07" db="EMBL/GenBank/DDBJ databases">
        <authorList>
            <person name="Lin J."/>
        </authorList>
    </citation>
    <scope>NUCLEOTIDE SEQUENCE</scope>
</reference>
<evidence type="ECO:0000313" key="2">
    <source>
        <dbReference type="EMBL" id="CAD1833149.1"/>
    </source>
</evidence>
<protein>
    <submittedName>
        <fullName evidence="2">Uncharacterized protein</fullName>
    </submittedName>
</protein>
<feature type="compositionally biased region" description="Pro residues" evidence="1">
    <location>
        <begin position="144"/>
        <end position="166"/>
    </location>
</feature>
<feature type="region of interest" description="Disordered" evidence="1">
    <location>
        <begin position="133"/>
        <end position="184"/>
    </location>
</feature>
<name>A0A6V7PQL3_ANACO</name>
<dbReference type="EMBL" id="LR862151">
    <property type="protein sequence ID" value="CAD1833149.1"/>
    <property type="molecule type" value="Genomic_DNA"/>
</dbReference>
<feature type="compositionally biased region" description="Basic and acidic residues" evidence="1">
    <location>
        <begin position="169"/>
        <end position="184"/>
    </location>
</feature>